<reference evidence="2 3" key="1">
    <citation type="submission" date="2021-03" db="EMBL/GenBank/DDBJ databases">
        <title>Sequencing the genomes of 1000 actinobacteria strains.</title>
        <authorList>
            <person name="Klenk H.-P."/>
        </authorList>
    </citation>
    <scope>NUCLEOTIDE SEQUENCE [LARGE SCALE GENOMIC DNA]</scope>
    <source>
        <strain evidence="2 3">DSM 15454</strain>
    </source>
</reference>
<comment type="caution">
    <text evidence="2">The sequence shown here is derived from an EMBL/GenBank/DDBJ whole genome shotgun (WGS) entry which is preliminary data.</text>
</comment>
<evidence type="ECO:0000313" key="3">
    <source>
        <dbReference type="Proteomes" id="UP000766570"/>
    </source>
</evidence>
<gene>
    <name evidence="2" type="ORF">JOF46_002821</name>
</gene>
<dbReference type="InterPro" id="IPR041664">
    <property type="entry name" value="AAA_16"/>
</dbReference>
<evidence type="ECO:0000313" key="2">
    <source>
        <dbReference type="EMBL" id="MBP2374909.1"/>
    </source>
</evidence>
<dbReference type="Gene3D" id="3.40.50.300">
    <property type="entry name" value="P-loop containing nucleotide triphosphate hydrolases"/>
    <property type="match status" value="1"/>
</dbReference>
<dbReference type="Proteomes" id="UP000766570">
    <property type="component" value="Unassembled WGS sequence"/>
</dbReference>
<evidence type="ECO:0000259" key="1">
    <source>
        <dbReference type="Pfam" id="PF13191"/>
    </source>
</evidence>
<proteinExistence type="predicted"/>
<protein>
    <recommendedName>
        <fullName evidence="1">Orc1-like AAA ATPase domain-containing protein</fullName>
    </recommendedName>
</protein>
<feature type="domain" description="Orc1-like AAA ATPase" evidence="1">
    <location>
        <begin position="36"/>
        <end position="168"/>
    </location>
</feature>
<dbReference type="InterPro" id="IPR027417">
    <property type="entry name" value="P-loop_NTPase"/>
</dbReference>
<organism evidence="2 3">
    <name type="scientific">Paeniglutamicibacter psychrophenolicus</name>
    <dbReference type="NCBI Taxonomy" id="257454"/>
    <lineage>
        <taxon>Bacteria</taxon>
        <taxon>Bacillati</taxon>
        <taxon>Actinomycetota</taxon>
        <taxon>Actinomycetes</taxon>
        <taxon>Micrococcales</taxon>
        <taxon>Micrococcaceae</taxon>
        <taxon>Paeniglutamicibacter</taxon>
    </lineage>
</organism>
<sequence length="366" mass="39537">MPGTQNPFRPTFGRTPPELIDRDGTLEEFEYGLHIRSGVLGLLSIITGARGVGKTVMLNEAQDLAREQGWAVISETSTEGFLARIADAALLIDQELGDGPPARKVVSFTAGGFGLGTQLPRERQVEFRNLGARLLQRLDAHGTGLLITLDEIQDANRGELLQLAAVLQHWVREGLPVGFVCAGLPAAVSDILDEGVATFLRRADRIDLHSVAIRDVHDSYARQFSKAGISLPEGFLEEAATSTLGYPFLVQLVGYFLWKEAERGAGVVDLASARRAVAIALKRNVRMVVGPAIAKVSERDMDYLRAMSVDPGPSSTAMVAERMKASLQLASNYRARLIEAGLIETAGRGEVTYSIPGLREHLRGGA</sequence>
<dbReference type="RefSeq" id="WP_209908072.1">
    <property type="nucleotide sequence ID" value="NZ_BAAAMI010000008.1"/>
</dbReference>
<dbReference type="Pfam" id="PF13191">
    <property type="entry name" value="AAA_16"/>
    <property type="match status" value="1"/>
</dbReference>
<keyword evidence="3" id="KW-1185">Reference proteome</keyword>
<dbReference type="SUPFAM" id="SSF52540">
    <property type="entry name" value="P-loop containing nucleoside triphosphate hydrolases"/>
    <property type="match status" value="1"/>
</dbReference>
<accession>A0ABS4WFC1</accession>
<dbReference type="EMBL" id="JAGIOE010000001">
    <property type="protein sequence ID" value="MBP2374909.1"/>
    <property type="molecule type" value="Genomic_DNA"/>
</dbReference>
<name>A0ABS4WFC1_9MICC</name>